<dbReference type="PANTHER" id="PTHR43210">
    <property type="entry name" value="DETHIOBIOTIN SYNTHETASE"/>
    <property type="match status" value="1"/>
</dbReference>
<proteinExistence type="inferred from homology"/>
<dbReference type="GO" id="GO:0009102">
    <property type="term" value="P:biotin biosynthetic process"/>
    <property type="evidence" value="ECO:0007669"/>
    <property type="project" value="UniProtKB-UniRule"/>
</dbReference>
<dbReference type="EC" id="6.3.3.3" evidence="1"/>
<name>H0R156_9ACTN</name>
<dbReference type="PANTHER" id="PTHR43210:SF5">
    <property type="entry name" value="DETHIOBIOTIN SYNTHETASE"/>
    <property type="match status" value="1"/>
</dbReference>
<feature type="non-terminal residue" evidence="2">
    <location>
        <position position="182"/>
    </location>
</feature>
<dbReference type="Proteomes" id="UP000035034">
    <property type="component" value="Unassembled WGS sequence"/>
</dbReference>
<reference evidence="2 3" key="1">
    <citation type="submission" date="2011-12" db="EMBL/GenBank/DDBJ databases">
        <title>Whole genome shotgun sequence of Gordonia effusa NBRC 100432.</title>
        <authorList>
            <person name="Yoshida I."/>
            <person name="Takarada H."/>
            <person name="Hosoyama A."/>
            <person name="Tsuchikane K."/>
            <person name="Katsumata H."/>
            <person name="Yamazaki S."/>
            <person name="Fujita N."/>
        </authorList>
    </citation>
    <scope>NUCLEOTIDE SEQUENCE [LARGE SCALE GENOMIC DNA]</scope>
    <source>
        <strain evidence="2 3">NBRC 100432</strain>
    </source>
</reference>
<dbReference type="GO" id="GO:0005829">
    <property type="term" value="C:cytosol"/>
    <property type="evidence" value="ECO:0007669"/>
    <property type="project" value="TreeGrafter"/>
</dbReference>
<dbReference type="AlphaFoldDB" id="H0R156"/>
<sequence>MSTTDRVFVISGTSTDVGKTIVTAALAAAFAAEGSDVAVCKPAQTGIAPGEPGDLADVTRLVGALTTAECARYPDPLAPETAARLANAPYLVRTEVNSAIGHLATDHDVVLVEGAGGALVRLAPSYTVLDVAADHDAPVLIVVDPGLGTLNHAELTVEAIRARGLTPAGLIIGSWPDTPDLA</sequence>
<dbReference type="eggNOG" id="COG0132">
    <property type="taxonomic scope" value="Bacteria"/>
</dbReference>
<dbReference type="OrthoDB" id="9802610at2"/>
<dbReference type="InterPro" id="IPR004472">
    <property type="entry name" value="DTB_synth_BioD"/>
</dbReference>
<protein>
    <recommendedName>
        <fullName evidence="1">Dethiobiotin synthase</fullName>
        <ecNumber evidence="1">6.3.3.3</ecNumber>
    </recommendedName>
</protein>
<dbReference type="HAMAP" id="MF_00336">
    <property type="entry name" value="BioD"/>
    <property type="match status" value="1"/>
</dbReference>
<dbReference type="Pfam" id="PF13500">
    <property type="entry name" value="AAA_26"/>
    <property type="match status" value="1"/>
</dbReference>
<dbReference type="GO" id="GO:0004141">
    <property type="term" value="F:dethiobiotin synthase activity"/>
    <property type="evidence" value="ECO:0007669"/>
    <property type="project" value="UniProtKB-UniRule"/>
</dbReference>
<dbReference type="CDD" id="cd03109">
    <property type="entry name" value="DTBS"/>
    <property type="match status" value="1"/>
</dbReference>
<accession>H0R156</accession>
<dbReference type="InterPro" id="IPR027417">
    <property type="entry name" value="P-loop_NTPase"/>
</dbReference>
<evidence type="ECO:0000313" key="2">
    <source>
        <dbReference type="EMBL" id="GAB18807.1"/>
    </source>
</evidence>
<dbReference type="NCBIfam" id="TIGR00347">
    <property type="entry name" value="bioD"/>
    <property type="match status" value="1"/>
</dbReference>
<dbReference type="RefSeq" id="WP_007318143.1">
    <property type="nucleotide sequence ID" value="NZ_BAEH01000065.1"/>
</dbReference>
<gene>
    <name evidence="2" type="primary">bioD</name>
    <name evidence="2" type="ORF">GOEFS_065_00010</name>
</gene>
<organism evidence="2 3">
    <name type="scientific">Gordonia effusa NBRC 100432</name>
    <dbReference type="NCBI Taxonomy" id="1077974"/>
    <lineage>
        <taxon>Bacteria</taxon>
        <taxon>Bacillati</taxon>
        <taxon>Actinomycetota</taxon>
        <taxon>Actinomycetes</taxon>
        <taxon>Mycobacteriales</taxon>
        <taxon>Gordoniaceae</taxon>
        <taxon>Gordonia</taxon>
    </lineage>
</organism>
<dbReference type="STRING" id="1077974.GOEFS_065_00010"/>
<dbReference type="UniPathway" id="UPA00078"/>
<comment type="caution">
    <text evidence="2">The sequence shown here is derived from an EMBL/GenBank/DDBJ whole genome shotgun (WGS) entry which is preliminary data.</text>
</comment>
<dbReference type="GO" id="GO:0000287">
    <property type="term" value="F:magnesium ion binding"/>
    <property type="evidence" value="ECO:0007669"/>
    <property type="project" value="InterPro"/>
</dbReference>
<dbReference type="EMBL" id="BAEH01000065">
    <property type="protein sequence ID" value="GAB18807.1"/>
    <property type="molecule type" value="Genomic_DNA"/>
</dbReference>
<dbReference type="Gene3D" id="3.40.50.300">
    <property type="entry name" value="P-loop containing nucleotide triphosphate hydrolases"/>
    <property type="match status" value="1"/>
</dbReference>
<evidence type="ECO:0000313" key="3">
    <source>
        <dbReference type="Proteomes" id="UP000035034"/>
    </source>
</evidence>
<dbReference type="PIRSF" id="PIRSF006755">
    <property type="entry name" value="DTB_synth"/>
    <property type="match status" value="1"/>
</dbReference>
<evidence type="ECO:0000256" key="1">
    <source>
        <dbReference type="NCBIfam" id="TIGR00347"/>
    </source>
</evidence>
<dbReference type="GO" id="GO:0005524">
    <property type="term" value="F:ATP binding"/>
    <property type="evidence" value="ECO:0007669"/>
    <property type="project" value="InterPro"/>
</dbReference>
<keyword evidence="3" id="KW-1185">Reference proteome</keyword>
<dbReference type="SUPFAM" id="SSF52540">
    <property type="entry name" value="P-loop containing nucleoside triphosphate hydrolases"/>
    <property type="match status" value="1"/>
</dbReference>